<reference evidence="1 2" key="1">
    <citation type="submission" date="2016-09" db="EMBL/GenBank/DDBJ databases">
        <title>Extensive genetic diversity and differential bi-allelic expression allows diatom success in the polar Southern Ocean.</title>
        <authorList>
            <consortium name="DOE Joint Genome Institute"/>
            <person name="Mock T."/>
            <person name="Otillar R.P."/>
            <person name="Strauss J."/>
            <person name="Dupont C."/>
            <person name="Frickenhaus S."/>
            <person name="Maumus F."/>
            <person name="Mcmullan M."/>
            <person name="Sanges R."/>
            <person name="Schmutz J."/>
            <person name="Toseland A."/>
            <person name="Valas R."/>
            <person name="Veluchamy A."/>
            <person name="Ward B.J."/>
            <person name="Allen A."/>
            <person name="Barry K."/>
            <person name="Falciatore A."/>
            <person name="Ferrante M."/>
            <person name="Fortunato A.E."/>
            <person name="Gloeckner G."/>
            <person name="Gruber A."/>
            <person name="Hipkin R."/>
            <person name="Janech M."/>
            <person name="Kroth P."/>
            <person name="Leese F."/>
            <person name="Lindquist E."/>
            <person name="Lyon B.R."/>
            <person name="Martin J."/>
            <person name="Mayer C."/>
            <person name="Parker M."/>
            <person name="Quesneville H."/>
            <person name="Raymond J."/>
            <person name="Uhlig C."/>
            <person name="Valentin K.U."/>
            <person name="Worden A.Z."/>
            <person name="Armbrust E.V."/>
            <person name="Bowler C."/>
            <person name="Green B."/>
            <person name="Moulton V."/>
            <person name="Van Oosterhout C."/>
            <person name="Grigoriev I."/>
        </authorList>
    </citation>
    <scope>NUCLEOTIDE SEQUENCE [LARGE SCALE GENOMIC DNA]</scope>
    <source>
        <strain evidence="1 2">CCMP1102</strain>
    </source>
</reference>
<accession>A0A1E7FY89</accession>
<dbReference type="PANTHER" id="PTHR17901">
    <property type="entry name" value="MAGNESIUM-DEPENDENT PHOSPHATASE 1 MDP1"/>
    <property type="match status" value="1"/>
</dbReference>
<dbReference type="SFLD" id="SFLDS00003">
    <property type="entry name" value="Haloacid_Dehalogenase"/>
    <property type="match status" value="1"/>
</dbReference>
<dbReference type="GO" id="GO:0003993">
    <property type="term" value="F:acid phosphatase activity"/>
    <property type="evidence" value="ECO:0007669"/>
    <property type="project" value="TreeGrafter"/>
</dbReference>
<dbReference type="AlphaFoldDB" id="A0A1E7FY89"/>
<dbReference type="OrthoDB" id="2865258at2759"/>
<dbReference type="InterPro" id="IPR036412">
    <property type="entry name" value="HAD-like_sf"/>
</dbReference>
<dbReference type="InParanoid" id="A0A1E7FY89"/>
<dbReference type="Pfam" id="PF12689">
    <property type="entry name" value="Acid_PPase"/>
    <property type="match status" value="1"/>
</dbReference>
<dbReference type="PANTHER" id="PTHR17901:SF14">
    <property type="entry name" value="MAGNESIUM-DEPENDENT PHOSPHATASE 1"/>
    <property type="match status" value="1"/>
</dbReference>
<dbReference type="InterPro" id="IPR023214">
    <property type="entry name" value="HAD_sf"/>
</dbReference>
<gene>
    <name evidence="1" type="ORF">FRACYDRAFT_223714</name>
</gene>
<dbReference type="SFLD" id="SFLDG01131">
    <property type="entry name" value="C1.5.2:_MDP_Like"/>
    <property type="match status" value="1"/>
</dbReference>
<dbReference type="SFLD" id="SFLDG01129">
    <property type="entry name" value="C1.5:_HAD__Beta-PGM__Phosphata"/>
    <property type="match status" value="1"/>
</dbReference>
<evidence type="ECO:0008006" key="3">
    <source>
        <dbReference type="Google" id="ProtNLM"/>
    </source>
</evidence>
<evidence type="ECO:0000313" key="2">
    <source>
        <dbReference type="Proteomes" id="UP000095751"/>
    </source>
</evidence>
<dbReference type="KEGG" id="fcy:FRACYDRAFT_223714"/>
<dbReference type="EMBL" id="KV784353">
    <property type="protein sequence ID" value="OEU23105.1"/>
    <property type="molecule type" value="Genomic_DNA"/>
</dbReference>
<dbReference type="InterPro" id="IPR010036">
    <property type="entry name" value="MDP_1_eu_arc"/>
</dbReference>
<organism evidence="1 2">
    <name type="scientific">Fragilariopsis cylindrus CCMP1102</name>
    <dbReference type="NCBI Taxonomy" id="635003"/>
    <lineage>
        <taxon>Eukaryota</taxon>
        <taxon>Sar</taxon>
        <taxon>Stramenopiles</taxon>
        <taxon>Ochrophyta</taxon>
        <taxon>Bacillariophyta</taxon>
        <taxon>Bacillariophyceae</taxon>
        <taxon>Bacillariophycidae</taxon>
        <taxon>Bacillariales</taxon>
        <taxon>Bacillariaceae</taxon>
        <taxon>Fragilariopsis</taxon>
    </lineage>
</organism>
<sequence>MSPISPSQLPSMIVFDLDDCLWTPEMHELPGLPEIPIHGNLIPKGVVGLQVPRYGNRDNCTVTLYDGARKILYELATNPIYKDVQLATASSSLEPSYSYACLDGIEILPGLVIGDMMNYNQIGRTGNLSPDKITHFQQLHEESGIPYNEMLFFDDCNWGDHCERVTKAFGVISQRTPHGLQWKEFETGLSKYQQQKALP</sequence>
<dbReference type="Proteomes" id="UP000095751">
    <property type="component" value="Unassembled WGS sequence"/>
</dbReference>
<keyword evidence="2" id="KW-1185">Reference proteome</keyword>
<dbReference type="Gene3D" id="3.40.50.1000">
    <property type="entry name" value="HAD superfamily/HAD-like"/>
    <property type="match status" value="1"/>
</dbReference>
<protein>
    <recommendedName>
        <fullName evidence="3">Magnesium-dependent phosphatase-1</fullName>
    </recommendedName>
</protein>
<dbReference type="SUPFAM" id="SSF56784">
    <property type="entry name" value="HAD-like"/>
    <property type="match status" value="1"/>
</dbReference>
<evidence type="ECO:0000313" key="1">
    <source>
        <dbReference type="EMBL" id="OEU23105.1"/>
    </source>
</evidence>
<name>A0A1E7FY89_9STRA</name>
<proteinExistence type="predicted"/>